<dbReference type="InterPro" id="IPR008969">
    <property type="entry name" value="CarboxyPept-like_regulatory"/>
</dbReference>
<gene>
    <name evidence="2" type="ORF">GCM10010832_16080</name>
</gene>
<protein>
    <recommendedName>
        <fullName evidence="4">CarboxypepD_reg-like domain-containing protein</fullName>
    </recommendedName>
</protein>
<feature type="chain" id="PRO_5045947463" description="CarboxypepD_reg-like domain-containing protein" evidence="1">
    <location>
        <begin position="20"/>
        <end position="495"/>
    </location>
</feature>
<dbReference type="Pfam" id="PF13715">
    <property type="entry name" value="CarbopepD_reg_2"/>
    <property type="match status" value="1"/>
</dbReference>
<dbReference type="Proteomes" id="UP000599179">
    <property type="component" value="Unassembled WGS sequence"/>
</dbReference>
<feature type="signal peptide" evidence="1">
    <location>
        <begin position="1"/>
        <end position="19"/>
    </location>
</feature>
<evidence type="ECO:0000313" key="3">
    <source>
        <dbReference type="Proteomes" id="UP000599179"/>
    </source>
</evidence>
<dbReference type="EMBL" id="BMGM01000006">
    <property type="protein sequence ID" value="GGE36683.1"/>
    <property type="molecule type" value="Genomic_DNA"/>
</dbReference>
<keyword evidence="1" id="KW-0732">Signal</keyword>
<proteinExistence type="predicted"/>
<dbReference type="SUPFAM" id="SSF49464">
    <property type="entry name" value="Carboxypeptidase regulatory domain-like"/>
    <property type="match status" value="1"/>
</dbReference>
<name>A0ABQ1SHN5_9FLAO</name>
<evidence type="ECO:0000256" key="1">
    <source>
        <dbReference type="SAM" id="SignalP"/>
    </source>
</evidence>
<dbReference type="RefSeq" id="WP_188458587.1">
    <property type="nucleotide sequence ID" value="NZ_BMGM01000006.1"/>
</dbReference>
<accession>A0ABQ1SHN5</accession>
<organism evidence="2 3">
    <name type="scientific">Psychroflexus planctonicus</name>
    <dbReference type="NCBI Taxonomy" id="1526575"/>
    <lineage>
        <taxon>Bacteria</taxon>
        <taxon>Pseudomonadati</taxon>
        <taxon>Bacteroidota</taxon>
        <taxon>Flavobacteriia</taxon>
        <taxon>Flavobacteriales</taxon>
        <taxon>Flavobacteriaceae</taxon>
        <taxon>Psychroflexus</taxon>
    </lineage>
</organism>
<sequence>MKKIFLFYFVCLISLNNFAQEIKGKIIDSELQEPVPFVNIQLSENKGTISNNEGIFRLNIDGYEASHLVTFSSMGFEEFQLSIEELQQINTIVLKPSDELLDQVVVTNKQFTALEIIQKFNENRVKNHQLGENRFRLFHRKRNTFIPEQMVFQLKKASNLKKKERKRINKSLAEFDEEISGSQSLGFYESLRDLYTLSDTILFDLKKKIYLADSDAKNDVDEYQEQAIRKLFKNFDSEHTFKIKIGILKVADSVEVNSSDDNISVGNTDDEDEHQIKPDFSVTEYPKIAYSEENSIPDVLSETKYFDYELQEPTIVNGRPQYVIHFEPGRRKGKHKGRLYIDQEDFALTQIDYQLAEGKKTNSVNLKFLGVKFNGYKDSNSIRFKKTENGNYIPYYANATRAAYVFLRRTLTFIENNPNRSERIKFKLRFIIETKNEVTDEWVLLEHENIADKPITSNNFNTSLEIETIETYSPEIWKDYPVFEATKEMKEYHLK</sequence>
<comment type="caution">
    <text evidence="2">The sequence shown here is derived from an EMBL/GenBank/DDBJ whole genome shotgun (WGS) entry which is preliminary data.</text>
</comment>
<evidence type="ECO:0008006" key="4">
    <source>
        <dbReference type="Google" id="ProtNLM"/>
    </source>
</evidence>
<reference evidence="3" key="1">
    <citation type="journal article" date="2019" name="Int. J. Syst. Evol. Microbiol.">
        <title>The Global Catalogue of Microorganisms (GCM) 10K type strain sequencing project: providing services to taxonomists for standard genome sequencing and annotation.</title>
        <authorList>
            <consortium name="The Broad Institute Genomics Platform"/>
            <consortium name="The Broad Institute Genome Sequencing Center for Infectious Disease"/>
            <person name="Wu L."/>
            <person name="Ma J."/>
        </authorList>
    </citation>
    <scope>NUCLEOTIDE SEQUENCE [LARGE SCALE GENOMIC DNA]</scope>
    <source>
        <strain evidence="3">CGMCC 1.12931</strain>
    </source>
</reference>
<keyword evidence="3" id="KW-1185">Reference proteome</keyword>
<evidence type="ECO:0000313" key="2">
    <source>
        <dbReference type="EMBL" id="GGE36683.1"/>
    </source>
</evidence>